<dbReference type="Proteomes" id="UP000319728">
    <property type="component" value="Unassembled WGS sequence"/>
</dbReference>
<protein>
    <recommendedName>
        <fullName evidence="3">PH (Pleckstrin Homology) domain-containing protein</fullName>
    </recommendedName>
</protein>
<evidence type="ECO:0000313" key="1">
    <source>
        <dbReference type="EMBL" id="TWJ30335.1"/>
    </source>
</evidence>
<dbReference type="RefSeq" id="WP_145819059.1">
    <property type="nucleotide sequence ID" value="NZ_AP023438.1"/>
</dbReference>
<comment type="caution">
    <text evidence="1">The sequence shown here is derived from an EMBL/GenBank/DDBJ whole genome shotgun (WGS) entry which is preliminary data.</text>
</comment>
<proteinExistence type="predicted"/>
<name>A0A562WJH0_9ACTN</name>
<sequence length="137" mass="15396">MLTYAMPPLFTWERTHLTQRAYFPVPGTRLAFVGVLLVLTDVRLVFAPARLLKLPGFGECAVQRRWIDLRDVATVEPVGRAGVRIRTRSGRTVFVRVVLPTGPAFIWSSKKPVTPYRDETVRQITEACARAADACLQ</sequence>
<evidence type="ECO:0000313" key="2">
    <source>
        <dbReference type="Proteomes" id="UP000319728"/>
    </source>
</evidence>
<gene>
    <name evidence="1" type="ORF">JD81_03873</name>
</gene>
<accession>A0A562WJH0</accession>
<organism evidence="1 2">
    <name type="scientific">Micromonospora sagamiensis</name>
    <dbReference type="NCBI Taxonomy" id="47875"/>
    <lineage>
        <taxon>Bacteria</taxon>
        <taxon>Bacillati</taxon>
        <taxon>Actinomycetota</taxon>
        <taxon>Actinomycetes</taxon>
        <taxon>Micromonosporales</taxon>
        <taxon>Micromonosporaceae</taxon>
        <taxon>Micromonospora</taxon>
    </lineage>
</organism>
<keyword evidence="2" id="KW-1185">Reference proteome</keyword>
<evidence type="ECO:0008006" key="3">
    <source>
        <dbReference type="Google" id="ProtNLM"/>
    </source>
</evidence>
<reference evidence="1 2" key="1">
    <citation type="submission" date="2019-07" db="EMBL/GenBank/DDBJ databases">
        <title>R&amp;d 2014.</title>
        <authorList>
            <person name="Klenk H.-P."/>
        </authorList>
    </citation>
    <scope>NUCLEOTIDE SEQUENCE [LARGE SCALE GENOMIC DNA]</scope>
    <source>
        <strain evidence="1 2">DSM 43912</strain>
    </source>
</reference>
<dbReference type="EMBL" id="VLLP01000001">
    <property type="protein sequence ID" value="TWJ30335.1"/>
    <property type="molecule type" value="Genomic_DNA"/>
</dbReference>
<dbReference type="AlphaFoldDB" id="A0A562WJH0"/>